<dbReference type="Pfam" id="PF01568">
    <property type="entry name" value="Molydop_binding"/>
    <property type="match status" value="1"/>
</dbReference>
<evidence type="ECO:0000256" key="2">
    <source>
        <dbReference type="ARBA" id="ARBA00001966"/>
    </source>
</evidence>
<keyword evidence="4" id="KW-0004">4Fe-4S</keyword>
<dbReference type="InterPro" id="IPR006963">
    <property type="entry name" value="Mopterin_OxRdtase_4Fe-4S_dom"/>
</dbReference>
<feature type="domain" description="4Fe-4S Mo/W bis-MGD-type" evidence="11">
    <location>
        <begin position="48"/>
        <end position="104"/>
    </location>
</feature>
<dbReference type="SUPFAM" id="SSF53706">
    <property type="entry name" value="Formate dehydrogenase/DMSO reductase, domains 1-3"/>
    <property type="match status" value="1"/>
</dbReference>
<comment type="caution">
    <text evidence="12">The sequence shown here is derived from an EMBL/GenBank/DDBJ whole genome shotgun (WGS) entry which is preliminary data.</text>
</comment>
<dbReference type="InterPro" id="IPR041957">
    <property type="entry name" value="CT_Nitrate-R-NapA-like"/>
</dbReference>
<dbReference type="OrthoDB" id="10249365at2759"/>
<evidence type="ECO:0000313" key="13">
    <source>
        <dbReference type="Proteomes" id="UP001152130"/>
    </source>
</evidence>
<evidence type="ECO:0000256" key="10">
    <source>
        <dbReference type="ARBA" id="ARBA00023063"/>
    </source>
</evidence>
<evidence type="ECO:0000256" key="3">
    <source>
        <dbReference type="ARBA" id="ARBA00008747"/>
    </source>
</evidence>
<comment type="cofactor">
    <cofactor evidence="1">
        <name>Mo-bis(molybdopterin guanine dinucleotide)</name>
        <dbReference type="ChEBI" id="CHEBI:60539"/>
    </cofactor>
</comment>
<proteinExistence type="inferred from homology"/>
<dbReference type="AlphaFoldDB" id="A0A9W8U819"/>
<gene>
    <name evidence="12" type="ORF">NW766_008628</name>
</gene>
<dbReference type="Gene3D" id="2.40.40.20">
    <property type="match status" value="1"/>
</dbReference>
<keyword evidence="7" id="KW-0560">Oxidoreductase</keyword>
<evidence type="ECO:0000256" key="7">
    <source>
        <dbReference type="ARBA" id="ARBA00023002"/>
    </source>
</evidence>
<dbReference type="GO" id="GO:0046872">
    <property type="term" value="F:metal ion binding"/>
    <property type="evidence" value="ECO:0007669"/>
    <property type="project" value="UniProtKB-KW"/>
</dbReference>
<evidence type="ECO:0000256" key="9">
    <source>
        <dbReference type="ARBA" id="ARBA00023014"/>
    </source>
</evidence>
<accession>A0A9W8U819</accession>
<reference evidence="12" key="1">
    <citation type="submission" date="2022-10" db="EMBL/GenBank/DDBJ databases">
        <title>Fusarium specimens isolated from Avocado Roots.</title>
        <authorList>
            <person name="Stajich J."/>
            <person name="Roper C."/>
            <person name="Heimlech-Rivalta G."/>
        </authorList>
    </citation>
    <scope>NUCLEOTIDE SEQUENCE</scope>
    <source>
        <strain evidence="12">CF00143</strain>
    </source>
</reference>
<comment type="similarity">
    <text evidence="3">Belongs to the prokaryotic molybdopterin-containing oxidoreductase family. NasA/NapA/NarB subfamily.</text>
</comment>
<dbReference type="Gene3D" id="3.40.228.10">
    <property type="entry name" value="Dimethylsulfoxide Reductase, domain 2"/>
    <property type="match status" value="1"/>
</dbReference>
<keyword evidence="5" id="KW-0500">Molybdenum</keyword>
<keyword evidence="13" id="KW-1185">Reference proteome</keyword>
<comment type="cofactor">
    <cofactor evidence="2">
        <name>[4Fe-4S] cluster</name>
        <dbReference type="ChEBI" id="CHEBI:49883"/>
    </cofactor>
</comment>
<evidence type="ECO:0000313" key="12">
    <source>
        <dbReference type="EMBL" id="KAJ4009511.1"/>
    </source>
</evidence>
<dbReference type="SUPFAM" id="SSF50692">
    <property type="entry name" value="ADC-like"/>
    <property type="match status" value="1"/>
</dbReference>
<dbReference type="InterPro" id="IPR006657">
    <property type="entry name" value="MoPterin_dinucl-bd_dom"/>
</dbReference>
<dbReference type="CDD" id="cd02754">
    <property type="entry name" value="MopB_Nitrate-R-NapA-like"/>
    <property type="match status" value="1"/>
</dbReference>
<dbReference type="InterPro" id="IPR009010">
    <property type="entry name" value="Asp_de-COase-like_dom_sf"/>
</dbReference>
<dbReference type="PROSITE" id="PS51669">
    <property type="entry name" value="4FE4S_MOW_BIS_MGD"/>
    <property type="match status" value="1"/>
</dbReference>
<evidence type="ECO:0000259" key="11">
    <source>
        <dbReference type="PROSITE" id="PS51669"/>
    </source>
</evidence>
<protein>
    <recommendedName>
        <fullName evidence="11">4Fe-4S Mo/W bis-MGD-type domain-containing protein</fullName>
    </recommendedName>
</protein>
<dbReference type="Pfam" id="PF04879">
    <property type="entry name" value="Molybdop_Fe4S4"/>
    <property type="match status" value="1"/>
</dbReference>
<dbReference type="GO" id="GO:0042128">
    <property type="term" value="P:nitrate assimilation"/>
    <property type="evidence" value="ECO:0007669"/>
    <property type="project" value="UniProtKB-KW"/>
</dbReference>
<dbReference type="PANTHER" id="PTHR43105:SF10">
    <property type="entry name" value="NADH-QUINONE OXIDOREDUCTASE SUBUNIT G"/>
    <property type="match status" value="1"/>
</dbReference>
<keyword evidence="8" id="KW-0408">Iron</keyword>
<dbReference type="Proteomes" id="UP001152130">
    <property type="component" value="Unassembled WGS sequence"/>
</dbReference>
<dbReference type="SMART" id="SM00926">
    <property type="entry name" value="Molybdop_Fe4S4"/>
    <property type="match status" value="1"/>
</dbReference>
<evidence type="ECO:0000256" key="6">
    <source>
        <dbReference type="ARBA" id="ARBA00022723"/>
    </source>
</evidence>
<name>A0A9W8U819_9HYPO</name>
<keyword evidence="9" id="KW-0411">Iron-sulfur</keyword>
<evidence type="ECO:0000256" key="5">
    <source>
        <dbReference type="ARBA" id="ARBA00022505"/>
    </source>
</evidence>
<sequence>MPKVNIDTVGKPPKDCSRDSIEDIWGPRTPYVHQWPTRVDHACDETPDKWVQSACVLCSNGCGLDLGVKDGKVVGVRGRAVDRVNKGRLGPKGLNGWKAIHSKDRLTHPLIRRNGKLEEATWDEAMDLIVKKSKELVEKLTAHSIAFYTSGQLLLEEYYVLALIGKAGLNTLHMDGNTRLCTATAAAAMRESFGSDGQPGSYTDIDYTDCIFMVGHNMAATQTVLWSRILDRLAGPHPPKLIVVDPRYSESASKATVHLAPKIGTNLALLNGIQHLLFKNNWINEEYISKHVVGIEDLRNTVKGYNPERVSQITGIPVNKLEGAAQLIGQTPSLLSSALQGVYQSNQATASACQINNIHLLRGLLGKPGSGIFQMNGQPTAQNNRETGCDGEFPGFRNHQNAAHMQELADLWNIESIKVPHWNQPTHIHNMLNFMEKGSIRMVWVSGTNPLVSLPNLAKVRDIFTMPELFVICQDLYMTETAAVADVVLPAAQCGEKMGCFTNVDRTVHLSHKAVEPPGQAKADLDIFLDYSRRMGFKNKDGGPLTPWTEPEEVFKAWQRLSAGRPCDYTGMSYAKLTGGSGIQWPCNEDYPIGKERLFDDGIFFTDINYCESYGHDLQTGVPYSEEYYKELRPAGRAILKACDYVPPYEDTDDEYPLRLSTGRNVFHFHTRTKTGRTVLQKAAPDPEIRISEKDAPKYDLKTGDMVLVKSRRGQVEVRVKIGKISQGQAFIPFHFGYFDLKDGRARAANELTITEWDPISKQPTFKSGAISIQKIPSEAKVPVAKEQQSVAVSKAEKYDADASKVTNDDLDNRERQLETWLGEAFEAIILLREITEELFGHLIHDSEAHSGLRILIQITTDTIDRLRPHVEKFGENQARGKHTAHLLRDALFPKSDTDKLPAQLQVLEALRSLQVYLAHLRVGLEALNPVSQAIWDADFFDAVIYALSQVKRMQDWVTEQIKVRAPQALLVPCKVE</sequence>
<dbReference type="InterPro" id="IPR050123">
    <property type="entry name" value="Prok_molybdopt-oxidoreductase"/>
</dbReference>
<dbReference type="Pfam" id="PF00384">
    <property type="entry name" value="Molybdopterin"/>
    <property type="match status" value="1"/>
</dbReference>
<evidence type="ECO:0000256" key="4">
    <source>
        <dbReference type="ARBA" id="ARBA00022485"/>
    </source>
</evidence>
<dbReference type="GO" id="GO:0016491">
    <property type="term" value="F:oxidoreductase activity"/>
    <property type="evidence" value="ECO:0007669"/>
    <property type="project" value="UniProtKB-KW"/>
</dbReference>
<dbReference type="GO" id="GO:0051539">
    <property type="term" value="F:4 iron, 4 sulfur cluster binding"/>
    <property type="evidence" value="ECO:0007669"/>
    <property type="project" value="UniProtKB-KW"/>
</dbReference>
<dbReference type="Gene3D" id="3.40.50.740">
    <property type="match status" value="1"/>
</dbReference>
<dbReference type="CDD" id="cd02791">
    <property type="entry name" value="MopB_CT_Nitrate-R-NapA-like"/>
    <property type="match status" value="1"/>
</dbReference>
<keyword evidence="6" id="KW-0479">Metal-binding</keyword>
<dbReference type="EMBL" id="JAPDHF010000013">
    <property type="protein sequence ID" value="KAJ4009511.1"/>
    <property type="molecule type" value="Genomic_DNA"/>
</dbReference>
<evidence type="ECO:0000256" key="1">
    <source>
        <dbReference type="ARBA" id="ARBA00001942"/>
    </source>
</evidence>
<dbReference type="PANTHER" id="PTHR43105">
    <property type="entry name" value="RESPIRATORY NITRATE REDUCTASE"/>
    <property type="match status" value="1"/>
</dbReference>
<dbReference type="InterPro" id="IPR006656">
    <property type="entry name" value="Mopterin_OxRdtase"/>
</dbReference>
<keyword evidence="10" id="KW-0534">Nitrate assimilation</keyword>
<dbReference type="Gene3D" id="2.20.25.90">
    <property type="entry name" value="ADC-like domains"/>
    <property type="match status" value="1"/>
</dbReference>
<organism evidence="12 13">
    <name type="scientific">Fusarium irregulare</name>
    <dbReference type="NCBI Taxonomy" id="2494466"/>
    <lineage>
        <taxon>Eukaryota</taxon>
        <taxon>Fungi</taxon>
        <taxon>Dikarya</taxon>
        <taxon>Ascomycota</taxon>
        <taxon>Pezizomycotina</taxon>
        <taxon>Sordariomycetes</taxon>
        <taxon>Hypocreomycetidae</taxon>
        <taxon>Hypocreales</taxon>
        <taxon>Nectriaceae</taxon>
        <taxon>Fusarium</taxon>
        <taxon>Fusarium incarnatum-equiseti species complex</taxon>
    </lineage>
</organism>
<dbReference type="GO" id="GO:0043546">
    <property type="term" value="F:molybdopterin cofactor binding"/>
    <property type="evidence" value="ECO:0007669"/>
    <property type="project" value="InterPro"/>
</dbReference>
<evidence type="ECO:0000256" key="8">
    <source>
        <dbReference type="ARBA" id="ARBA00023004"/>
    </source>
</evidence>